<dbReference type="GO" id="GO:0005634">
    <property type="term" value="C:nucleus"/>
    <property type="evidence" value="ECO:0007669"/>
    <property type="project" value="TreeGrafter"/>
</dbReference>
<dbReference type="Proteomes" id="UP000636479">
    <property type="component" value="Unassembled WGS sequence"/>
</dbReference>
<gene>
    <name evidence="2" type="ORF">MIND_00740700</name>
</gene>
<dbReference type="InterPro" id="IPR036397">
    <property type="entry name" value="RNaseH_sf"/>
</dbReference>
<dbReference type="SUPFAM" id="SSF53098">
    <property type="entry name" value="Ribonuclease H-like"/>
    <property type="match status" value="1"/>
</dbReference>
<reference evidence="2" key="1">
    <citation type="submission" date="2020-05" db="EMBL/GenBank/DDBJ databases">
        <title>Mycena genomes resolve the evolution of fungal bioluminescence.</title>
        <authorList>
            <person name="Tsai I.J."/>
        </authorList>
    </citation>
    <scope>NUCLEOTIDE SEQUENCE</scope>
    <source>
        <strain evidence="2">171206Taipei</strain>
    </source>
</reference>
<dbReference type="OrthoDB" id="5953249at2759"/>
<protein>
    <recommendedName>
        <fullName evidence="1">Gfd2/YDR514C-like C-terminal domain-containing protein</fullName>
    </recommendedName>
</protein>
<organism evidence="2 3">
    <name type="scientific">Mycena indigotica</name>
    <dbReference type="NCBI Taxonomy" id="2126181"/>
    <lineage>
        <taxon>Eukaryota</taxon>
        <taxon>Fungi</taxon>
        <taxon>Dikarya</taxon>
        <taxon>Basidiomycota</taxon>
        <taxon>Agaricomycotina</taxon>
        <taxon>Agaricomycetes</taxon>
        <taxon>Agaricomycetidae</taxon>
        <taxon>Agaricales</taxon>
        <taxon>Marasmiineae</taxon>
        <taxon>Mycenaceae</taxon>
        <taxon>Mycena</taxon>
    </lineage>
</organism>
<keyword evidence="3" id="KW-1185">Reference proteome</keyword>
<dbReference type="GeneID" id="59346623"/>
<dbReference type="Pfam" id="PF21762">
    <property type="entry name" value="DEDDh_C"/>
    <property type="match status" value="1"/>
</dbReference>
<evidence type="ECO:0000259" key="1">
    <source>
        <dbReference type="Pfam" id="PF21762"/>
    </source>
</evidence>
<evidence type="ECO:0000313" key="3">
    <source>
        <dbReference type="Proteomes" id="UP000636479"/>
    </source>
</evidence>
<dbReference type="EMBL" id="JACAZF010000006">
    <property type="protein sequence ID" value="KAF7301751.1"/>
    <property type="molecule type" value="Genomic_DNA"/>
</dbReference>
<feature type="domain" description="Gfd2/YDR514C-like C-terminal" evidence="1">
    <location>
        <begin position="161"/>
        <end position="343"/>
    </location>
</feature>
<dbReference type="Gene3D" id="3.30.420.10">
    <property type="entry name" value="Ribonuclease H-like superfamily/Ribonuclease H"/>
    <property type="match status" value="1"/>
</dbReference>
<comment type="caution">
    <text evidence="2">The sequence shown here is derived from an EMBL/GenBank/DDBJ whole genome shotgun (WGS) entry which is preliminary data.</text>
</comment>
<dbReference type="InterPro" id="IPR048519">
    <property type="entry name" value="Gfd2/YDR514C-like_C"/>
</dbReference>
<dbReference type="AlphaFoldDB" id="A0A8H6SN78"/>
<proteinExistence type="predicted"/>
<dbReference type="PANTHER" id="PTHR28083">
    <property type="entry name" value="GOOD FOR FULL DBP5 ACTIVITY PROTEIN 2"/>
    <property type="match status" value="1"/>
</dbReference>
<evidence type="ECO:0000313" key="2">
    <source>
        <dbReference type="EMBL" id="KAF7301751.1"/>
    </source>
</evidence>
<dbReference type="PANTHER" id="PTHR28083:SF1">
    <property type="entry name" value="GOOD FOR FULL DBP5 ACTIVITY PROTEIN 2"/>
    <property type="match status" value="1"/>
</dbReference>
<dbReference type="InterPro" id="IPR040151">
    <property type="entry name" value="Gfd2/YDR514C-like"/>
</dbReference>
<dbReference type="InterPro" id="IPR012337">
    <property type="entry name" value="RNaseH-like_sf"/>
</dbReference>
<accession>A0A8H6SN78</accession>
<name>A0A8H6SN78_9AGAR</name>
<dbReference type="GO" id="GO:0003676">
    <property type="term" value="F:nucleic acid binding"/>
    <property type="evidence" value="ECO:0007669"/>
    <property type="project" value="InterPro"/>
</dbReference>
<dbReference type="RefSeq" id="XP_037219751.1">
    <property type="nucleotide sequence ID" value="XM_037364107.1"/>
</dbReference>
<sequence>MSTPIVTGFYRYTDCWFTWPDLVPQYKEAVKSVLAHDSLVDSGHPLHPGVEGITLTRGVLKENGEARLLFTSKQIDYLRYWLHEMGLTEEMVPLPHSDALIMKDELESAEPVFFKTGGDLRGAVKQIDKENKRSKNAPNSLASLRVAFERTRTAWNAKRGTWIAIDVEDWELAHKVLLEFGYSLIYFDGDKEHSEDAHFTFSSTLSCHNGQYVADNRRNYVFGETTVLPKPAAFKPKLAELILSSQKRGPVFLVFHNHSQDIKSLEQLEAPIQSLVYTLPLEAPSEGLFVVDTQNLFSALIGSSQGNGLAQVCNHLRIEKANSTTLHNAGNDAKFTLTALRAMVGDEPLDALREKLWPNRTPAGLEVKFQPWEEDADYSDQEGM</sequence>